<keyword evidence="2" id="KW-1185">Reference proteome</keyword>
<dbReference type="EMBL" id="BPLR01017876">
    <property type="protein sequence ID" value="GIY95146.1"/>
    <property type="molecule type" value="Genomic_DNA"/>
</dbReference>
<sequence>MNISHFEIAKAQTQVTEMVPGAKSPRRCRRTIKAIAAICCVVFEYPETNQSKSIKYFHESHTIAINPGRQHFGTINLIGELTMI</sequence>
<evidence type="ECO:0000313" key="2">
    <source>
        <dbReference type="Proteomes" id="UP001054945"/>
    </source>
</evidence>
<organism evidence="1 2">
    <name type="scientific">Caerostris extrusa</name>
    <name type="common">Bark spider</name>
    <name type="synonym">Caerostris bankana</name>
    <dbReference type="NCBI Taxonomy" id="172846"/>
    <lineage>
        <taxon>Eukaryota</taxon>
        <taxon>Metazoa</taxon>
        <taxon>Ecdysozoa</taxon>
        <taxon>Arthropoda</taxon>
        <taxon>Chelicerata</taxon>
        <taxon>Arachnida</taxon>
        <taxon>Araneae</taxon>
        <taxon>Araneomorphae</taxon>
        <taxon>Entelegynae</taxon>
        <taxon>Araneoidea</taxon>
        <taxon>Araneidae</taxon>
        <taxon>Caerostris</taxon>
    </lineage>
</organism>
<evidence type="ECO:0000313" key="1">
    <source>
        <dbReference type="EMBL" id="GIY95146.1"/>
    </source>
</evidence>
<comment type="caution">
    <text evidence="1">The sequence shown here is derived from an EMBL/GenBank/DDBJ whole genome shotgun (WGS) entry which is preliminary data.</text>
</comment>
<protein>
    <submittedName>
        <fullName evidence="1">Uncharacterized protein</fullName>
    </submittedName>
</protein>
<proteinExistence type="predicted"/>
<accession>A0AAV4XMG7</accession>
<dbReference type="Proteomes" id="UP001054945">
    <property type="component" value="Unassembled WGS sequence"/>
</dbReference>
<name>A0AAV4XMG7_CAEEX</name>
<reference evidence="1 2" key="1">
    <citation type="submission" date="2021-06" db="EMBL/GenBank/DDBJ databases">
        <title>Caerostris extrusa draft genome.</title>
        <authorList>
            <person name="Kono N."/>
            <person name="Arakawa K."/>
        </authorList>
    </citation>
    <scope>NUCLEOTIDE SEQUENCE [LARGE SCALE GENOMIC DNA]</scope>
</reference>
<gene>
    <name evidence="1" type="ORF">CEXT_58741</name>
</gene>
<dbReference type="AlphaFoldDB" id="A0AAV4XMG7"/>